<name>A0A9W6I8G4_9ACTN</name>
<proteinExistence type="predicted"/>
<accession>A0A9W6I8G4</accession>
<keyword evidence="4" id="KW-1185">Reference proteome</keyword>
<dbReference type="PROSITE" id="PS51257">
    <property type="entry name" value="PROKAR_LIPOPROTEIN"/>
    <property type="match status" value="1"/>
</dbReference>
<sequence length="164" mass="16948">MADTRIRIAALVMIPLILAGCGQGAGPGVDSTGNGTAAGASPNPSADPAKYASCLREHGLTVVEDGDSLRIDAPDPKTGDAAREACKQYAPDRPGMSGEEKKKIMDQALAFTACMRRRGVTMADPEQNAEGGVKLNMPQGAEGDSPAVQAAQQACRSLMPGRPR</sequence>
<dbReference type="EMBL" id="BSEV01000023">
    <property type="protein sequence ID" value="GLK13563.1"/>
    <property type="molecule type" value="Genomic_DNA"/>
</dbReference>
<evidence type="ECO:0000256" key="2">
    <source>
        <dbReference type="SAM" id="SignalP"/>
    </source>
</evidence>
<evidence type="ECO:0000256" key="1">
    <source>
        <dbReference type="SAM" id="MobiDB-lite"/>
    </source>
</evidence>
<comment type="caution">
    <text evidence="3">The sequence shown here is derived from an EMBL/GenBank/DDBJ whole genome shotgun (WGS) entry which is preliminary data.</text>
</comment>
<feature type="chain" id="PRO_5040752796" description="Secreted protein" evidence="2">
    <location>
        <begin position="26"/>
        <end position="164"/>
    </location>
</feature>
<gene>
    <name evidence="3" type="ORF">GCM10017600_69740</name>
</gene>
<dbReference type="RefSeq" id="WP_271221842.1">
    <property type="nucleotide sequence ID" value="NZ_BAAAVD010000063.1"/>
</dbReference>
<feature type="region of interest" description="Disordered" evidence="1">
    <location>
        <begin position="123"/>
        <end position="164"/>
    </location>
</feature>
<protein>
    <recommendedName>
        <fullName evidence="5">Secreted protein</fullName>
    </recommendedName>
</protein>
<evidence type="ECO:0008006" key="5">
    <source>
        <dbReference type="Google" id="ProtNLM"/>
    </source>
</evidence>
<organism evidence="3 4">
    <name type="scientific">Streptosporangium carneum</name>
    <dbReference type="NCBI Taxonomy" id="47481"/>
    <lineage>
        <taxon>Bacteria</taxon>
        <taxon>Bacillati</taxon>
        <taxon>Actinomycetota</taxon>
        <taxon>Actinomycetes</taxon>
        <taxon>Streptosporangiales</taxon>
        <taxon>Streptosporangiaceae</taxon>
        <taxon>Streptosporangium</taxon>
    </lineage>
</organism>
<dbReference type="Proteomes" id="UP001143474">
    <property type="component" value="Unassembled WGS sequence"/>
</dbReference>
<keyword evidence="2" id="KW-0732">Signal</keyword>
<reference evidence="3" key="1">
    <citation type="journal article" date="2014" name="Int. J. Syst. Evol. Microbiol.">
        <title>Complete genome sequence of Corynebacterium casei LMG S-19264T (=DSM 44701T), isolated from a smear-ripened cheese.</title>
        <authorList>
            <consortium name="US DOE Joint Genome Institute (JGI-PGF)"/>
            <person name="Walter F."/>
            <person name="Albersmeier A."/>
            <person name="Kalinowski J."/>
            <person name="Ruckert C."/>
        </authorList>
    </citation>
    <scope>NUCLEOTIDE SEQUENCE</scope>
    <source>
        <strain evidence="3">VKM Ac-2007</strain>
    </source>
</reference>
<dbReference type="AlphaFoldDB" id="A0A9W6I8G4"/>
<evidence type="ECO:0000313" key="3">
    <source>
        <dbReference type="EMBL" id="GLK13563.1"/>
    </source>
</evidence>
<reference evidence="3" key="2">
    <citation type="submission" date="2023-01" db="EMBL/GenBank/DDBJ databases">
        <authorList>
            <person name="Sun Q."/>
            <person name="Evtushenko L."/>
        </authorList>
    </citation>
    <scope>NUCLEOTIDE SEQUENCE</scope>
    <source>
        <strain evidence="3">VKM Ac-2007</strain>
    </source>
</reference>
<evidence type="ECO:0000313" key="4">
    <source>
        <dbReference type="Proteomes" id="UP001143474"/>
    </source>
</evidence>
<feature type="signal peptide" evidence="2">
    <location>
        <begin position="1"/>
        <end position="25"/>
    </location>
</feature>